<gene>
    <name evidence="2" type="ORF">ADK37_14045</name>
</gene>
<dbReference type="EMBL" id="LGUS01000139">
    <property type="protein sequence ID" value="KOG36043.1"/>
    <property type="molecule type" value="Genomic_DNA"/>
</dbReference>
<protein>
    <submittedName>
        <fullName evidence="2">Uncharacterized protein</fullName>
    </submittedName>
</protein>
<feature type="region of interest" description="Disordered" evidence="1">
    <location>
        <begin position="1"/>
        <end position="93"/>
    </location>
</feature>
<organism evidence="2 3">
    <name type="scientific">Streptomyces resistomycificus</name>
    <dbReference type="NCBI Taxonomy" id="67356"/>
    <lineage>
        <taxon>Bacteria</taxon>
        <taxon>Bacillati</taxon>
        <taxon>Actinomycetota</taxon>
        <taxon>Actinomycetes</taxon>
        <taxon>Kitasatosporales</taxon>
        <taxon>Streptomycetaceae</taxon>
        <taxon>Streptomyces</taxon>
        <taxon>Streptomyces aurantiacus group</taxon>
    </lineage>
</organism>
<feature type="compositionally biased region" description="Low complexity" evidence="1">
    <location>
        <begin position="23"/>
        <end position="40"/>
    </location>
</feature>
<sequence length="113" mass="11722">MASSPFSSRPAASKRAGGHSSRVAGSSTTSPSAAGPTAPGGVPGRHWIAAPPSDEPYPSTSRTPNRRSKAAASTAPASVPKPSRSGWSWSSARGSVARRYWIARPTYVKYVAR</sequence>
<name>A0A0L8LCT4_9ACTN</name>
<keyword evidence="3" id="KW-1185">Reference proteome</keyword>
<accession>A0A0L8LCT4</accession>
<evidence type="ECO:0000313" key="3">
    <source>
        <dbReference type="Proteomes" id="UP000037251"/>
    </source>
</evidence>
<proteinExistence type="predicted"/>
<comment type="caution">
    <text evidence="2">The sequence shown here is derived from an EMBL/GenBank/DDBJ whole genome shotgun (WGS) entry which is preliminary data.</text>
</comment>
<feature type="compositionally biased region" description="Low complexity" evidence="1">
    <location>
        <begin position="83"/>
        <end position="93"/>
    </location>
</feature>
<evidence type="ECO:0000256" key="1">
    <source>
        <dbReference type="SAM" id="MobiDB-lite"/>
    </source>
</evidence>
<feature type="compositionally biased region" description="Low complexity" evidence="1">
    <location>
        <begin position="1"/>
        <end position="15"/>
    </location>
</feature>
<dbReference type="AlphaFoldDB" id="A0A0L8LCT4"/>
<reference evidence="3" key="1">
    <citation type="submission" date="2015-07" db="EMBL/GenBank/DDBJ databases">
        <authorList>
            <person name="Ju K.-S."/>
            <person name="Doroghazi J.R."/>
            <person name="Metcalf W.W."/>
        </authorList>
    </citation>
    <scope>NUCLEOTIDE SEQUENCE [LARGE SCALE GENOMIC DNA]</scope>
    <source>
        <strain evidence="3">NRRL 2290</strain>
    </source>
</reference>
<dbReference type="Proteomes" id="UP000037251">
    <property type="component" value="Unassembled WGS sequence"/>
</dbReference>
<evidence type="ECO:0000313" key="2">
    <source>
        <dbReference type="EMBL" id="KOG36043.1"/>
    </source>
</evidence>